<gene>
    <name evidence="1" type="ORF">ACFPT7_23935</name>
</gene>
<sequence>MIGAKREVHVADSAAEETSQLLAGWQRRAHRELVDRIVVSPTFARSARLIALLTYVCDMTLKGRESEINEQKIGHAVFGRPRDYDSTIDGIVRTQASRLRQRLDLYFQQEGANEPVRLVIPRGGYVPVFEPRPELQPKEISTLSETELPTANPEVLPAQPIAAPQEAAPLSKGWSGWRWLPWALCAVLMVIVAAQVLRDRHRLHSEDAVVSKSHPLWSQIFIAGRPTMVVPADSGLVIFHNMTGKMLGLDEYLQGGYRVAPANAPPTVPGASTKAWETDIASRRYTSIVDLNVVLNLAQKAKTLDSEMHVRYARDVRPNDLKSGNAILLGANESNPWVTLFERSMNFTFHNDYQAGVFSVQNRFPKNGEPTRWDSARNDPQRRVYGLIAYLPNLSRDGNTLIIEGTSMSGTEGAWDFINDDAELLPFLKKIENPDHSIPHFELLLGTQNMNASAVQTTLLAWRVEN</sequence>
<evidence type="ECO:0000313" key="2">
    <source>
        <dbReference type="Proteomes" id="UP001596091"/>
    </source>
</evidence>
<protein>
    <recommendedName>
        <fullName evidence="3">OmpR/PhoB-type domain-containing protein</fullName>
    </recommendedName>
</protein>
<evidence type="ECO:0008006" key="3">
    <source>
        <dbReference type="Google" id="ProtNLM"/>
    </source>
</evidence>
<accession>A0ABW1EM60</accession>
<keyword evidence="2" id="KW-1185">Reference proteome</keyword>
<name>A0ABW1EM60_9BACT</name>
<dbReference type="EMBL" id="JBHSPH010000019">
    <property type="protein sequence ID" value="MFC5865376.1"/>
    <property type="molecule type" value="Genomic_DNA"/>
</dbReference>
<proteinExistence type="predicted"/>
<dbReference type="Proteomes" id="UP001596091">
    <property type="component" value="Unassembled WGS sequence"/>
</dbReference>
<dbReference type="RefSeq" id="WP_263342364.1">
    <property type="nucleotide sequence ID" value="NZ_JAGSYH010000011.1"/>
</dbReference>
<reference evidence="2" key="1">
    <citation type="journal article" date="2019" name="Int. J. Syst. Evol. Microbiol.">
        <title>The Global Catalogue of Microorganisms (GCM) 10K type strain sequencing project: providing services to taxonomists for standard genome sequencing and annotation.</title>
        <authorList>
            <consortium name="The Broad Institute Genomics Platform"/>
            <consortium name="The Broad Institute Genome Sequencing Center for Infectious Disease"/>
            <person name="Wu L."/>
            <person name="Ma J."/>
        </authorList>
    </citation>
    <scope>NUCLEOTIDE SEQUENCE [LARGE SCALE GENOMIC DNA]</scope>
    <source>
        <strain evidence="2">JCM 4087</strain>
    </source>
</reference>
<evidence type="ECO:0000313" key="1">
    <source>
        <dbReference type="EMBL" id="MFC5865376.1"/>
    </source>
</evidence>
<organism evidence="1 2">
    <name type="scientific">Acidicapsa dinghuensis</name>
    <dbReference type="NCBI Taxonomy" id="2218256"/>
    <lineage>
        <taxon>Bacteria</taxon>
        <taxon>Pseudomonadati</taxon>
        <taxon>Acidobacteriota</taxon>
        <taxon>Terriglobia</taxon>
        <taxon>Terriglobales</taxon>
        <taxon>Acidobacteriaceae</taxon>
        <taxon>Acidicapsa</taxon>
    </lineage>
</organism>
<comment type="caution">
    <text evidence="1">The sequence shown here is derived from an EMBL/GenBank/DDBJ whole genome shotgun (WGS) entry which is preliminary data.</text>
</comment>